<keyword evidence="1" id="KW-0472">Membrane</keyword>
<evidence type="ECO:0000313" key="3">
    <source>
        <dbReference type="Proteomes" id="UP000293568"/>
    </source>
</evidence>
<dbReference type="OrthoDB" id="2612455at2"/>
<evidence type="ECO:0000313" key="2">
    <source>
        <dbReference type="EMBL" id="QAY66309.1"/>
    </source>
</evidence>
<dbReference type="RefSeq" id="WP_129439759.1">
    <property type="nucleotide sequence ID" value="NZ_CP035492.1"/>
</dbReference>
<keyword evidence="1" id="KW-0812">Transmembrane</keyword>
<accession>A0A4P6EX45</accession>
<organism evidence="2 3">
    <name type="scientific">Paenibacillus protaetiae</name>
    <dbReference type="NCBI Taxonomy" id="2509456"/>
    <lineage>
        <taxon>Bacteria</taxon>
        <taxon>Bacillati</taxon>
        <taxon>Bacillota</taxon>
        <taxon>Bacilli</taxon>
        <taxon>Bacillales</taxon>
        <taxon>Paenibacillaceae</taxon>
        <taxon>Paenibacillus</taxon>
    </lineage>
</organism>
<reference evidence="2 3" key="1">
    <citation type="submission" date="2019-01" db="EMBL/GenBank/DDBJ databases">
        <title>Genome sequencing of strain FW100M-2.</title>
        <authorList>
            <person name="Heo J."/>
            <person name="Kim S.-J."/>
            <person name="Kim J.-S."/>
            <person name="Hong S.-B."/>
            <person name="Kwon S.-W."/>
        </authorList>
    </citation>
    <scope>NUCLEOTIDE SEQUENCE [LARGE SCALE GENOMIC DNA]</scope>
    <source>
        <strain evidence="2 3">FW100M-2</strain>
    </source>
</reference>
<dbReference type="KEGG" id="pprt:ET464_07740"/>
<feature type="transmembrane region" description="Helical" evidence="1">
    <location>
        <begin position="15"/>
        <end position="36"/>
    </location>
</feature>
<sequence length="208" mass="23019">MEHDKQYDKQGKRSAALPITLALLVFSLIGNVFLYAQSIQNSQDRKYEAGQVVGMNAEQTASFYNSALQSLDSLLQNDGSGTGQMMIDKFNLGQSFGNHVQGVLDFITAAHKLEGKDDKVDAVFQIFSDNEQKLRLIAMENGSLSDADRNYLTALRDAYAQEREIILRFNFDTIGIRSSSIRLGGGYGWLDIADDLEKAILVHGSSLK</sequence>
<dbReference type="EMBL" id="CP035492">
    <property type="protein sequence ID" value="QAY66309.1"/>
    <property type="molecule type" value="Genomic_DNA"/>
</dbReference>
<proteinExistence type="predicted"/>
<dbReference type="Proteomes" id="UP000293568">
    <property type="component" value="Chromosome"/>
</dbReference>
<name>A0A4P6EX45_9BACL</name>
<keyword evidence="3" id="KW-1185">Reference proteome</keyword>
<evidence type="ECO:0000256" key="1">
    <source>
        <dbReference type="SAM" id="Phobius"/>
    </source>
</evidence>
<protein>
    <submittedName>
        <fullName evidence="2">Uncharacterized protein</fullName>
    </submittedName>
</protein>
<dbReference type="AlphaFoldDB" id="A0A4P6EX45"/>
<gene>
    <name evidence="2" type="ORF">ET464_07740</name>
</gene>
<keyword evidence="1" id="KW-1133">Transmembrane helix</keyword>